<dbReference type="SUPFAM" id="SSF101116">
    <property type="entry name" value="Flagellar export chaperone FliS"/>
    <property type="match status" value="1"/>
</dbReference>
<dbReference type="Pfam" id="PF02561">
    <property type="entry name" value="FliS"/>
    <property type="match status" value="1"/>
</dbReference>
<keyword evidence="6" id="KW-0969">Cilium</keyword>
<keyword evidence="6" id="KW-0282">Flagellum</keyword>
<evidence type="ECO:0000256" key="1">
    <source>
        <dbReference type="ARBA" id="ARBA00004514"/>
    </source>
</evidence>
<gene>
    <name evidence="6" type="ORF">MNBD_GAMMA24-2028</name>
</gene>
<comment type="similarity">
    <text evidence="2">Belongs to the FliS family.</text>
</comment>
<dbReference type="AlphaFoldDB" id="A0A3B1C6C6"/>
<keyword evidence="5" id="KW-0143">Chaperone</keyword>
<dbReference type="InterPro" id="IPR036584">
    <property type="entry name" value="FliS_sf"/>
</dbReference>
<evidence type="ECO:0000256" key="3">
    <source>
        <dbReference type="ARBA" id="ARBA00022490"/>
    </source>
</evidence>
<dbReference type="NCBIfam" id="TIGR00208">
    <property type="entry name" value="fliS"/>
    <property type="match status" value="1"/>
</dbReference>
<evidence type="ECO:0000256" key="4">
    <source>
        <dbReference type="ARBA" id="ARBA00022795"/>
    </source>
</evidence>
<dbReference type="InterPro" id="IPR003713">
    <property type="entry name" value="FliS"/>
</dbReference>
<evidence type="ECO:0000256" key="5">
    <source>
        <dbReference type="ARBA" id="ARBA00023186"/>
    </source>
</evidence>
<accession>A0A3B1C6C6</accession>
<name>A0A3B1C6C6_9ZZZZ</name>
<dbReference type="CDD" id="cd16098">
    <property type="entry name" value="FliS"/>
    <property type="match status" value="1"/>
</dbReference>
<dbReference type="PIRSF" id="PIRSF039090">
    <property type="entry name" value="Flis"/>
    <property type="match status" value="1"/>
</dbReference>
<keyword evidence="3" id="KW-0963">Cytoplasm</keyword>
<dbReference type="GO" id="GO:0071973">
    <property type="term" value="P:bacterial-type flagellum-dependent cell motility"/>
    <property type="evidence" value="ECO:0007669"/>
    <property type="project" value="TreeGrafter"/>
</dbReference>
<protein>
    <submittedName>
        <fullName evidence="6">Flagellar biosynthesis protein FliS</fullName>
    </submittedName>
</protein>
<reference evidence="6" key="1">
    <citation type="submission" date="2018-06" db="EMBL/GenBank/DDBJ databases">
        <authorList>
            <person name="Zhirakovskaya E."/>
        </authorList>
    </citation>
    <scope>NUCLEOTIDE SEQUENCE</scope>
</reference>
<dbReference type="EMBL" id="UOFZ01000167">
    <property type="protein sequence ID" value="VAX14255.1"/>
    <property type="molecule type" value="Genomic_DNA"/>
</dbReference>
<keyword evidence="4" id="KW-1005">Bacterial flagellum biogenesis</keyword>
<sequence>MNMAKPHSAVQQYNKVSVSSGVESASPHRLIQMLMLGALEKIHTAKGHMARGEVSAKGGNISWAISIIDGLRASLDLHTGGEIAQNLDDLYDYMTRRLARANIEDDADILDEVASLLRSIKLSWDEVPARIEQEKQTQGH</sequence>
<evidence type="ECO:0000256" key="2">
    <source>
        <dbReference type="ARBA" id="ARBA00008787"/>
    </source>
</evidence>
<proteinExistence type="inferred from homology"/>
<dbReference type="GO" id="GO:0044780">
    <property type="term" value="P:bacterial-type flagellum assembly"/>
    <property type="evidence" value="ECO:0007669"/>
    <property type="project" value="InterPro"/>
</dbReference>
<dbReference type="PANTHER" id="PTHR34773:SF1">
    <property type="entry name" value="FLAGELLAR SECRETION CHAPERONE FLIS"/>
    <property type="match status" value="1"/>
</dbReference>
<dbReference type="PANTHER" id="PTHR34773">
    <property type="entry name" value="FLAGELLAR SECRETION CHAPERONE FLIS"/>
    <property type="match status" value="1"/>
</dbReference>
<organism evidence="6">
    <name type="scientific">hydrothermal vent metagenome</name>
    <dbReference type="NCBI Taxonomy" id="652676"/>
    <lineage>
        <taxon>unclassified sequences</taxon>
        <taxon>metagenomes</taxon>
        <taxon>ecological metagenomes</taxon>
    </lineage>
</organism>
<evidence type="ECO:0000313" key="6">
    <source>
        <dbReference type="EMBL" id="VAX14255.1"/>
    </source>
</evidence>
<dbReference type="GO" id="GO:0005829">
    <property type="term" value="C:cytosol"/>
    <property type="evidence" value="ECO:0007669"/>
    <property type="project" value="UniProtKB-SubCell"/>
</dbReference>
<comment type="subcellular location">
    <subcellularLocation>
        <location evidence="1">Cytoplasm</location>
        <location evidence="1">Cytosol</location>
    </subcellularLocation>
</comment>
<dbReference type="Gene3D" id="1.20.120.340">
    <property type="entry name" value="Flagellar protein FliS"/>
    <property type="match status" value="1"/>
</dbReference>
<keyword evidence="6" id="KW-0966">Cell projection</keyword>